<dbReference type="GO" id="GO:0030643">
    <property type="term" value="P:intracellular phosphate ion homeostasis"/>
    <property type="evidence" value="ECO:0007669"/>
    <property type="project" value="InterPro"/>
</dbReference>
<dbReference type="GO" id="GO:0045936">
    <property type="term" value="P:negative regulation of phosphate metabolic process"/>
    <property type="evidence" value="ECO:0007669"/>
    <property type="project" value="InterPro"/>
</dbReference>
<dbReference type="InterPro" id="IPR028366">
    <property type="entry name" value="PhoU"/>
</dbReference>
<organism evidence="8">
    <name type="scientific">freshwater metagenome</name>
    <dbReference type="NCBI Taxonomy" id="449393"/>
    <lineage>
        <taxon>unclassified sequences</taxon>
        <taxon>metagenomes</taxon>
        <taxon>ecological metagenomes</taxon>
    </lineage>
</organism>
<keyword evidence="5" id="KW-0963">Cytoplasm</keyword>
<evidence type="ECO:0000256" key="1">
    <source>
        <dbReference type="ARBA" id="ARBA00004496"/>
    </source>
</evidence>
<dbReference type="InterPro" id="IPR026022">
    <property type="entry name" value="PhoU_dom"/>
</dbReference>
<dbReference type="PANTHER" id="PTHR42930:SF3">
    <property type="entry name" value="PHOSPHATE-SPECIFIC TRANSPORT SYSTEM ACCESSORY PROTEIN PHOU"/>
    <property type="match status" value="1"/>
</dbReference>
<evidence type="ECO:0000313" key="8">
    <source>
        <dbReference type="EMBL" id="CAB4862948.1"/>
    </source>
</evidence>
<protein>
    <submittedName>
        <fullName evidence="8">Unannotated protein</fullName>
    </submittedName>
</protein>
<comment type="subcellular location">
    <subcellularLocation>
        <location evidence="1">Cytoplasm</location>
    </subcellularLocation>
</comment>
<dbReference type="FunFam" id="1.20.58.220:FF:000004">
    <property type="entry name" value="Phosphate-specific transport system accessory protein PhoU"/>
    <property type="match status" value="1"/>
</dbReference>
<dbReference type="PANTHER" id="PTHR42930">
    <property type="entry name" value="PHOSPHATE-SPECIFIC TRANSPORT SYSTEM ACCESSORY PROTEIN PHOU"/>
    <property type="match status" value="1"/>
</dbReference>
<dbReference type="PIRSF" id="PIRSF003107">
    <property type="entry name" value="PhoU"/>
    <property type="match status" value="1"/>
</dbReference>
<evidence type="ECO:0000256" key="4">
    <source>
        <dbReference type="ARBA" id="ARBA00022448"/>
    </source>
</evidence>
<dbReference type="GO" id="GO:0005737">
    <property type="term" value="C:cytoplasm"/>
    <property type="evidence" value="ECO:0007669"/>
    <property type="project" value="UniProtKB-SubCell"/>
</dbReference>
<dbReference type="Pfam" id="PF01895">
    <property type="entry name" value="PhoU"/>
    <property type="match status" value="2"/>
</dbReference>
<comment type="similarity">
    <text evidence="2">Belongs to the PhoU family.</text>
</comment>
<dbReference type="GO" id="GO:0006817">
    <property type="term" value="P:phosphate ion transport"/>
    <property type="evidence" value="ECO:0007669"/>
    <property type="project" value="UniProtKB-KW"/>
</dbReference>
<evidence type="ECO:0000256" key="6">
    <source>
        <dbReference type="ARBA" id="ARBA00022592"/>
    </source>
</evidence>
<gene>
    <name evidence="8" type="ORF">UFOPK3401_00349</name>
</gene>
<evidence type="ECO:0000256" key="3">
    <source>
        <dbReference type="ARBA" id="ARBA00011738"/>
    </source>
</evidence>
<feature type="domain" description="PhoU" evidence="7">
    <location>
        <begin position="121"/>
        <end position="204"/>
    </location>
</feature>
<feature type="domain" description="PhoU" evidence="7">
    <location>
        <begin position="18"/>
        <end position="103"/>
    </location>
</feature>
<dbReference type="NCBIfam" id="TIGR02135">
    <property type="entry name" value="phoU_full"/>
    <property type="match status" value="1"/>
</dbReference>
<evidence type="ECO:0000259" key="7">
    <source>
        <dbReference type="Pfam" id="PF01895"/>
    </source>
</evidence>
<dbReference type="EMBL" id="CAFBLM010000009">
    <property type="protein sequence ID" value="CAB4862948.1"/>
    <property type="molecule type" value="Genomic_DNA"/>
</dbReference>
<proteinExistence type="inferred from homology"/>
<accession>A0A6J7D1K1</accession>
<reference evidence="8" key="1">
    <citation type="submission" date="2020-05" db="EMBL/GenBank/DDBJ databases">
        <authorList>
            <person name="Chiriac C."/>
            <person name="Salcher M."/>
            <person name="Ghai R."/>
            <person name="Kavagutti S V."/>
        </authorList>
    </citation>
    <scope>NUCLEOTIDE SEQUENCE</scope>
</reference>
<dbReference type="InterPro" id="IPR038078">
    <property type="entry name" value="PhoU-like_sf"/>
</dbReference>
<keyword evidence="4" id="KW-0813">Transport</keyword>
<keyword evidence="6" id="KW-0592">Phosphate transport</keyword>
<sequence length="208" mass="23138">MRTAYHERLDGLVEQLGQMTRRVASAMSRANNALLDADIEMAEKVITSDHRIDELREALDAEAISILALESPVAGELRLVVAVLRISATLERMGDLAVHIAKIARLRYPESAIPAELRGTLLEMGQIAELVVQKAGSALVSRDGSLFEQIEKDDDRMDSLHRKLFTLLLDDSWSHGVEGAIDVTLISRYYERFADHAVSVARRVSNDF</sequence>
<name>A0A6J7D1K1_9ZZZZ</name>
<dbReference type="Gene3D" id="1.20.58.220">
    <property type="entry name" value="Phosphate transport system protein phou homolog 2, domain 2"/>
    <property type="match status" value="1"/>
</dbReference>
<comment type="subunit">
    <text evidence="3">Homodimer.</text>
</comment>
<evidence type="ECO:0000256" key="5">
    <source>
        <dbReference type="ARBA" id="ARBA00022490"/>
    </source>
</evidence>
<evidence type="ECO:0000256" key="2">
    <source>
        <dbReference type="ARBA" id="ARBA00008107"/>
    </source>
</evidence>
<dbReference type="SUPFAM" id="SSF109755">
    <property type="entry name" value="PhoU-like"/>
    <property type="match status" value="1"/>
</dbReference>
<dbReference type="AlphaFoldDB" id="A0A6J7D1K1"/>